<dbReference type="SUPFAM" id="SSF46565">
    <property type="entry name" value="Chaperone J-domain"/>
    <property type="match status" value="1"/>
</dbReference>
<dbReference type="EMBL" id="DS022305">
    <property type="protein sequence ID" value="OAJ40926.1"/>
    <property type="molecule type" value="Genomic_DNA"/>
</dbReference>
<dbReference type="InterPro" id="IPR018253">
    <property type="entry name" value="DnaJ_domain_CS"/>
</dbReference>
<dbReference type="GO" id="GO:0031072">
    <property type="term" value="F:heat shock protein binding"/>
    <property type="evidence" value="ECO:0007669"/>
    <property type="project" value="TreeGrafter"/>
</dbReference>
<evidence type="ECO:0000313" key="4">
    <source>
        <dbReference type="Proteomes" id="UP000077115"/>
    </source>
</evidence>
<dbReference type="InterPro" id="IPR052594">
    <property type="entry name" value="J_domain-containing_protein"/>
</dbReference>
<dbReference type="Pfam" id="PF23302">
    <property type="entry name" value="HTH_DNAJC9"/>
    <property type="match status" value="1"/>
</dbReference>
<dbReference type="OrthoDB" id="10250354at2759"/>
<feature type="compositionally biased region" description="Low complexity" evidence="1">
    <location>
        <begin position="296"/>
        <end position="307"/>
    </location>
</feature>
<dbReference type="Pfam" id="PF00226">
    <property type="entry name" value="DnaJ"/>
    <property type="match status" value="1"/>
</dbReference>
<reference evidence="3 4" key="2">
    <citation type="submission" date="2016-05" db="EMBL/GenBank/DDBJ databases">
        <title>Lineage-specific infection strategies underlie the spectrum of fungal disease in amphibians.</title>
        <authorList>
            <person name="Cuomo C.A."/>
            <person name="Farrer R.A."/>
            <person name="James T."/>
            <person name="Longcore J."/>
            <person name="Birren B."/>
        </authorList>
    </citation>
    <scope>NUCLEOTIDE SEQUENCE [LARGE SCALE GENOMIC DNA]</scope>
    <source>
        <strain evidence="3 4">JEL423</strain>
    </source>
</reference>
<feature type="compositionally biased region" description="Low complexity" evidence="1">
    <location>
        <begin position="388"/>
        <end position="397"/>
    </location>
</feature>
<dbReference type="PROSITE" id="PS50076">
    <property type="entry name" value="DNAJ_2"/>
    <property type="match status" value="1"/>
</dbReference>
<name>A0A177WM99_BATDL</name>
<dbReference type="SMART" id="SM00271">
    <property type="entry name" value="DnaJ"/>
    <property type="match status" value="1"/>
</dbReference>
<dbReference type="AlphaFoldDB" id="A0A177WM99"/>
<organism evidence="3 4">
    <name type="scientific">Batrachochytrium dendrobatidis (strain JEL423)</name>
    <dbReference type="NCBI Taxonomy" id="403673"/>
    <lineage>
        <taxon>Eukaryota</taxon>
        <taxon>Fungi</taxon>
        <taxon>Fungi incertae sedis</taxon>
        <taxon>Chytridiomycota</taxon>
        <taxon>Chytridiomycota incertae sedis</taxon>
        <taxon>Chytridiomycetes</taxon>
        <taxon>Rhizophydiales</taxon>
        <taxon>Rhizophydiales incertae sedis</taxon>
        <taxon>Batrachochytrium</taxon>
    </lineage>
</organism>
<dbReference type="FunFam" id="1.10.287.110:FF:000233">
    <property type="entry name" value="Uncharacterized protein"/>
    <property type="match status" value="1"/>
</dbReference>
<dbReference type="PANTHER" id="PTHR44144:SF1">
    <property type="entry name" value="DNAJ HOMOLOG SUBFAMILY C MEMBER 9"/>
    <property type="match status" value="1"/>
</dbReference>
<sequence length="405" mass="45142">MAATDTESIAKETSAEKDCLYSLMLVSNLATTEEIKKSYRKLALQYHPDKLGSAATDAEQQEAKEKFQKLSTAYAILSDPSRRARYDATGSLDDSILNLKDDNVSWDTFFRGIWSGVVNEQSIQDYKIKYKFSEEERRDVLDSYVKTKGVLLSIIDCVPLSTLDDISRFQAIIEASIAAGEVEHFKKFPHVNSREIARRRKLEAKEAKEVEQLLEDNVTKKKHGAKNDNKKPKPKNAKNYIDGDTDNADIIGDENTLATMIQAKNTSRMESLISRLEEKYQPKSVKRKRVAKTADSKSSSAESNSKVKPTDIGKLQNTEPSATLNDLKNMKSASQETTSSPSNTLSESRHPVSDEAVDDDSEGKTETSSNSTFTETRKARGNAISAPSRSSKSTTTTRRSKTRIK</sequence>
<feature type="domain" description="J" evidence="2">
    <location>
        <begin position="19"/>
        <end position="90"/>
    </location>
</feature>
<dbReference type="STRING" id="403673.A0A177WM99"/>
<dbReference type="Proteomes" id="UP000077115">
    <property type="component" value="Unassembled WGS sequence"/>
</dbReference>
<dbReference type="PANTHER" id="PTHR44144">
    <property type="entry name" value="DNAJ HOMOLOG SUBFAMILY C MEMBER 9"/>
    <property type="match status" value="1"/>
</dbReference>
<gene>
    <name evidence="3" type="ORF">BDEG_24608</name>
</gene>
<evidence type="ECO:0000256" key="1">
    <source>
        <dbReference type="SAM" id="MobiDB-lite"/>
    </source>
</evidence>
<reference evidence="3 4" key="1">
    <citation type="submission" date="2006-10" db="EMBL/GenBank/DDBJ databases">
        <title>The Genome Sequence of Batrachochytrium dendrobatidis JEL423.</title>
        <authorList>
            <consortium name="The Broad Institute Genome Sequencing Platform"/>
            <person name="Birren B."/>
            <person name="Lander E."/>
            <person name="Galagan J."/>
            <person name="Cuomo C."/>
            <person name="Devon K."/>
            <person name="Jaffe D."/>
            <person name="Butler J."/>
            <person name="Alvarez P."/>
            <person name="Gnerre S."/>
            <person name="Grabherr M."/>
            <person name="Kleber M."/>
            <person name="Mauceli E."/>
            <person name="Brockman W."/>
            <person name="Young S."/>
            <person name="LaButti K."/>
            <person name="Sykes S."/>
            <person name="DeCaprio D."/>
            <person name="Crawford M."/>
            <person name="Koehrsen M."/>
            <person name="Engels R."/>
            <person name="Montgomery P."/>
            <person name="Pearson M."/>
            <person name="Howarth C."/>
            <person name="Larson L."/>
            <person name="White J."/>
            <person name="O'Leary S."/>
            <person name="Kodira C."/>
            <person name="Zeng Q."/>
            <person name="Yandava C."/>
            <person name="Alvarado L."/>
            <person name="Longcore J."/>
            <person name="James T."/>
        </authorList>
    </citation>
    <scope>NUCLEOTIDE SEQUENCE [LARGE SCALE GENOMIC DNA]</scope>
    <source>
        <strain evidence="3 4">JEL423</strain>
    </source>
</reference>
<accession>A0A177WM99</accession>
<dbReference type="PROSITE" id="PS00636">
    <property type="entry name" value="DNAJ_1"/>
    <property type="match status" value="1"/>
</dbReference>
<proteinExistence type="predicted"/>
<dbReference type="GO" id="GO:0005634">
    <property type="term" value="C:nucleus"/>
    <property type="evidence" value="ECO:0007669"/>
    <property type="project" value="TreeGrafter"/>
</dbReference>
<evidence type="ECO:0000259" key="2">
    <source>
        <dbReference type="PROSITE" id="PS50076"/>
    </source>
</evidence>
<feature type="region of interest" description="Disordered" evidence="1">
    <location>
        <begin position="280"/>
        <end position="405"/>
    </location>
</feature>
<dbReference type="CDD" id="cd06257">
    <property type="entry name" value="DnaJ"/>
    <property type="match status" value="1"/>
</dbReference>
<dbReference type="Gene3D" id="1.10.287.110">
    <property type="entry name" value="DnaJ domain"/>
    <property type="match status" value="1"/>
</dbReference>
<dbReference type="eggNOG" id="KOG0719">
    <property type="taxonomic scope" value="Eukaryota"/>
</dbReference>
<dbReference type="GO" id="GO:0005737">
    <property type="term" value="C:cytoplasm"/>
    <property type="evidence" value="ECO:0007669"/>
    <property type="project" value="TreeGrafter"/>
</dbReference>
<evidence type="ECO:0000313" key="3">
    <source>
        <dbReference type="EMBL" id="OAJ40926.1"/>
    </source>
</evidence>
<feature type="compositionally biased region" description="Polar residues" evidence="1">
    <location>
        <begin position="315"/>
        <end position="346"/>
    </location>
</feature>
<dbReference type="InterPro" id="IPR036869">
    <property type="entry name" value="J_dom_sf"/>
</dbReference>
<feature type="region of interest" description="Disordered" evidence="1">
    <location>
        <begin position="213"/>
        <end position="245"/>
    </location>
</feature>
<dbReference type="InterPro" id="IPR056453">
    <property type="entry name" value="HTH_DNAJC9"/>
</dbReference>
<protein>
    <recommendedName>
        <fullName evidence="2">J domain-containing protein</fullName>
    </recommendedName>
</protein>
<dbReference type="PRINTS" id="PR00625">
    <property type="entry name" value="JDOMAIN"/>
</dbReference>
<dbReference type="VEuPathDB" id="FungiDB:BDEG_24608"/>
<dbReference type="InterPro" id="IPR001623">
    <property type="entry name" value="DnaJ_domain"/>
</dbReference>